<dbReference type="Pfam" id="PF00085">
    <property type="entry name" value="Thioredoxin"/>
    <property type="match status" value="1"/>
</dbReference>
<evidence type="ECO:0000313" key="3">
    <source>
        <dbReference type="EMBL" id="SFV87584.1"/>
    </source>
</evidence>
<dbReference type="EMBL" id="FPHY01000038">
    <property type="protein sequence ID" value="SFV85597.1"/>
    <property type="molecule type" value="Genomic_DNA"/>
</dbReference>
<reference evidence="3" key="1">
    <citation type="submission" date="2016-10" db="EMBL/GenBank/DDBJ databases">
        <authorList>
            <person name="de Groot N.N."/>
        </authorList>
    </citation>
    <scope>NUCLEOTIDE SEQUENCE</scope>
</reference>
<dbReference type="InterPro" id="IPR036249">
    <property type="entry name" value="Thioredoxin-like_sf"/>
</dbReference>
<dbReference type="AlphaFoldDB" id="A0A1W1E0T0"/>
<dbReference type="EMBL" id="FPHZ01000043">
    <property type="protein sequence ID" value="SFV87584.1"/>
    <property type="molecule type" value="Genomic_DNA"/>
</dbReference>
<proteinExistence type="predicted"/>
<dbReference type="InterPro" id="IPR013766">
    <property type="entry name" value="Thioredoxin_domain"/>
</dbReference>
<organism evidence="3">
    <name type="scientific">hydrothermal vent metagenome</name>
    <dbReference type="NCBI Taxonomy" id="652676"/>
    <lineage>
        <taxon>unclassified sequences</taxon>
        <taxon>metagenomes</taxon>
        <taxon>ecological metagenomes</taxon>
    </lineage>
</organism>
<protein>
    <submittedName>
        <fullName evidence="3">Thioredoxin</fullName>
    </submittedName>
</protein>
<dbReference type="InterPro" id="IPR050620">
    <property type="entry name" value="Thioredoxin_H-type-like"/>
</dbReference>
<dbReference type="Gene3D" id="3.40.30.10">
    <property type="entry name" value="Glutaredoxin"/>
    <property type="match status" value="1"/>
</dbReference>
<evidence type="ECO:0000313" key="2">
    <source>
        <dbReference type="EMBL" id="SFV85597.1"/>
    </source>
</evidence>
<accession>A0A1W1E0T0</accession>
<sequence length="115" mass="13138">MIHLSNQTQLATLKQEKTAILVLFGGTNCGICQVIKPQIEAKFSDKFPDLVRVYIDCEQSQDICAQHSVFSLPVVQVFFMGQKFIEEVRGFSLLDLEQKIEQVFTKMNHQEKSSK</sequence>
<name>A0A1W1E0T0_9ZZZZ</name>
<dbReference type="CDD" id="cd02947">
    <property type="entry name" value="TRX_family"/>
    <property type="match status" value="1"/>
</dbReference>
<evidence type="ECO:0000259" key="1">
    <source>
        <dbReference type="Pfam" id="PF00085"/>
    </source>
</evidence>
<feature type="domain" description="Thioredoxin" evidence="1">
    <location>
        <begin position="4"/>
        <end position="100"/>
    </location>
</feature>
<gene>
    <name evidence="2" type="ORF">MNB_SUP05-SYMBIONT-4-152</name>
    <name evidence="3" type="ORF">MNB_SUP05-SYMBIONT-5-1045</name>
</gene>
<dbReference type="SUPFAM" id="SSF52833">
    <property type="entry name" value="Thioredoxin-like"/>
    <property type="match status" value="1"/>
</dbReference>
<dbReference type="PANTHER" id="PTHR10438">
    <property type="entry name" value="THIOREDOXIN"/>
    <property type="match status" value="1"/>
</dbReference>
<dbReference type="PANTHER" id="PTHR10438:SF468">
    <property type="entry name" value="THIOREDOXIN-1-RELATED"/>
    <property type="match status" value="1"/>
</dbReference>